<accession>A0A7H0H5Y5</accession>
<evidence type="ECO:0000259" key="3">
    <source>
        <dbReference type="Pfam" id="PF23359"/>
    </source>
</evidence>
<dbReference type="Gene3D" id="3.30.60.230">
    <property type="entry name" value="Lsr2, dimerization domain"/>
    <property type="match status" value="1"/>
</dbReference>
<dbReference type="AlphaFoldDB" id="A0A7H0H5Y5"/>
<evidence type="ECO:0000313" key="4">
    <source>
        <dbReference type="EMBL" id="QNP55951.1"/>
    </source>
</evidence>
<dbReference type="InterPro" id="IPR024412">
    <property type="entry name" value="Lsr2_dim_dom"/>
</dbReference>
<feature type="domain" description="Lsr2 dimerization" evidence="2">
    <location>
        <begin position="1"/>
        <end position="58"/>
    </location>
</feature>
<dbReference type="InterPro" id="IPR055370">
    <property type="entry name" value="Lsr2_DNA-bd"/>
</dbReference>
<dbReference type="RefSeq" id="WP_187721072.1">
    <property type="nucleotide sequence ID" value="NZ_BAABBL010000024.1"/>
</dbReference>
<dbReference type="KEGG" id="tdf:H9L22_18010"/>
<evidence type="ECO:0000313" key="5">
    <source>
        <dbReference type="Proteomes" id="UP000516117"/>
    </source>
</evidence>
<sequence length="104" mass="11134">MARQIRVFLTDDIDGSDADRTVEFSLGSASYSIDLSDANAAKLEEALAPFIAKAQRVGRTRKAAAPGRGANTAAVRVWARENGFEVSDRGRVPANVLEAYNAAH</sequence>
<dbReference type="GO" id="GO:0003677">
    <property type="term" value="F:DNA binding"/>
    <property type="evidence" value="ECO:0007669"/>
    <property type="project" value="UniProtKB-KW"/>
</dbReference>
<dbReference type="GO" id="GO:0016746">
    <property type="term" value="F:acyltransferase activity"/>
    <property type="evidence" value="ECO:0007669"/>
    <property type="project" value="InterPro"/>
</dbReference>
<dbReference type="Pfam" id="PF11774">
    <property type="entry name" value="Lsr2"/>
    <property type="match status" value="1"/>
</dbReference>
<protein>
    <submittedName>
        <fullName evidence="4">Lsr2 family protein</fullName>
    </submittedName>
</protein>
<reference evidence="4 5" key="1">
    <citation type="submission" date="2020-08" db="EMBL/GenBank/DDBJ databases">
        <title>Genome sequence of Tessaracoccus defluvii JCM 17540T.</title>
        <authorList>
            <person name="Hyun D.-W."/>
            <person name="Bae J.-W."/>
        </authorList>
    </citation>
    <scope>NUCLEOTIDE SEQUENCE [LARGE SCALE GENOMIC DNA]</scope>
    <source>
        <strain evidence="4 5">JCM 17540</strain>
    </source>
</reference>
<dbReference type="Proteomes" id="UP000516117">
    <property type="component" value="Chromosome"/>
</dbReference>
<evidence type="ECO:0000256" key="1">
    <source>
        <dbReference type="ARBA" id="ARBA00023125"/>
    </source>
</evidence>
<keyword evidence="1" id="KW-0238">DNA-binding</keyword>
<dbReference type="InterPro" id="IPR042261">
    <property type="entry name" value="Lsr2-like_dimerization"/>
</dbReference>
<organism evidence="4 5">
    <name type="scientific">Tessaracoccus defluvii</name>
    <dbReference type="NCBI Taxonomy" id="1285901"/>
    <lineage>
        <taxon>Bacteria</taxon>
        <taxon>Bacillati</taxon>
        <taxon>Actinomycetota</taxon>
        <taxon>Actinomycetes</taxon>
        <taxon>Propionibacteriales</taxon>
        <taxon>Propionibacteriaceae</taxon>
        <taxon>Tessaracoccus</taxon>
    </lineage>
</organism>
<evidence type="ECO:0000259" key="2">
    <source>
        <dbReference type="Pfam" id="PF11774"/>
    </source>
</evidence>
<proteinExistence type="predicted"/>
<name>A0A7H0H5Y5_9ACTN</name>
<dbReference type="EMBL" id="CP060789">
    <property type="protein sequence ID" value="QNP55951.1"/>
    <property type="molecule type" value="Genomic_DNA"/>
</dbReference>
<dbReference type="Gene3D" id="4.10.320.10">
    <property type="entry name" value="E3-binding domain"/>
    <property type="match status" value="1"/>
</dbReference>
<dbReference type="InterPro" id="IPR036625">
    <property type="entry name" value="E3-bd_dom_sf"/>
</dbReference>
<feature type="domain" description="Lsr2 DNA-binding" evidence="3">
    <location>
        <begin position="69"/>
        <end position="103"/>
    </location>
</feature>
<dbReference type="Pfam" id="PF23359">
    <property type="entry name" value="Lsr2_DNA-bd"/>
    <property type="match status" value="1"/>
</dbReference>
<keyword evidence="5" id="KW-1185">Reference proteome</keyword>
<gene>
    <name evidence="4" type="ORF">H9L22_18010</name>
</gene>